<accession>A0ABT1ZIL3</accession>
<gene>
    <name evidence="2" type="ORF">NUH29_13360</name>
</gene>
<keyword evidence="1" id="KW-0472">Membrane</keyword>
<evidence type="ECO:0000313" key="3">
    <source>
        <dbReference type="Proteomes" id="UP001205337"/>
    </source>
</evidence>
<dbReference type="EMBL" id="JANTHX010000008">
    <property type="protein sequence ID" value="MCS0500536.1"/>
    <property type="molecule type" value="Genomic_DNA"/>
</dbReference>
<keyword evidence="3" id="KW-1185">Reference proteome</keyword>
<feature type="transmembrane region" description="Helical" evidence="1">
    <location>
        <begin position="87"/>
        <end position="108"/>
    </location>
</feature>
<dbReference type="RefSeq" id="WP_258799714.1">
    <property type="nucleotide sequence ID" value="NZ_JANTHX010000008.1"/>
</dbReference>
<sequence>MADAQISRDKLTEKLAAGVPDRSVKLAYGEKQTVGGVELVPVALVAYGFGAGDSDEYGSGGGGGGSAIPVGAYIAGDDGLHFRPNTIALLAVSIPVITALGWAISKIVKAAG</sequence>
<reference evidence="2 3" key="1">
    <citation type="submission" date="2022-08" db="EMBL/GenBank/DDBJ databases">
        <authorList>
            <person name="Li F."/>
        </authorList>
    </citation>
    <scope>NUCLEOTIDE SEQUENCE [LARGE SCALE GENOMIC DNA]</scope>
    <source>
        <strain evidence="2 3">10F1B-8-1</strain>
    </source>
</reference>
<keyword evidence="1" id="KW-0812">Transmembrane</keyword>
<dbReference type="Proteomes" id="UP001205337">
    <property type="component" value="Unassembled WGS sequence"/>
</dbReference>
<evidence type="ECO:0000313" key="2">
    <source>
        <dbReference type="EMBL" id="MCS0500536.1"/>
    </source>
</evidence>
<keyword evidence="1" id="KW-1133">Transmembrane helix</keyword>
<name>A0ABT1ZIL3_9MICO</name>
<comment type="caution">
    <text evidence="2">The sequence shown here is derived from an EMBL/GenBank/DDBJ whole genome shotgun (WGS) entry which is preliminary data.</text>
</comment>
<evidence type="ECO:0008006" key="4">
    <source>
        <dbReference type="Google" id="ProtNLM"/>
    </source>
</evidence>
<organism evidence="2 3">
    <name type="scientific">Protaetiibacter mangrovi</name>
    <dbReference type="NCBI Taxonomy" id="2970926"/>
    <lineage>
        <taxon>Bacteria</taxon>
        <taxon>Bacillati</taxon>
        <taxon>Actinomycetota</taxon>
        <taxon>Actinomycetes</taxon>
        <taxon>Micrococcales</taxon>
        <taxon>Microbacteriaceae</taxon>
        <taxon>Protaetiibacter</taxon>
    </lineage>
</organism>
<evidence type="ECO:0000256" key="1">
    <source>
        <dbReference type="SAM" id="Phobius"/>
    </source>
</evidence>
<protein>
    <recommendedName>
        <fullName evidence="4">Sporulation protein</fullName>
    </recommendedName>
</protein>
<proteinExistence type="predicted"/>